<keyword evidence="2" id="KW-1185">Reference proteome</keyword>
<evidence type="ECO:0000313" key="1">
    <source>
        <dbReference type="EMBL" id="RAK03283.1"/>
    </source>
</evidence>
<name>A0A327XBM7_LARAB</name>
<proteinExistence type="predicted"/>
<dbReference type="AlphaFoldDB" id="A0A327XBM7"/>
<sequence>MKLEDFLTLPLHHQQEQLWFRGSVLANRYEDASIFLLYALDVFYVELQYDAIGSKLLRLSAFTSTEPLAPYLPLLPDDLLAELG</sequence>
<comment type="caution">
    <text evidence="1">The sequence shown here is derived from an EMBL/GenBank/DDBJ whole genome shotgun (WGS) entry which is preliminary data.</text>
</comment>
<dbReference type="RefSeq" id="WP_111627401.1">
    <property type="nucleotide sequence ID" value="NZ_QLMC01000001.1"/>
</dbReference>
<gene>
    <name evidence="1" type="ORF">LX87_01405</name>
</gene>
<dbReference type="OrthoDB" id="798498at2"/>
<organism evidence="1 2">
    <name type="scientific">Larkinella arboricola</name>
    <dbReference type="NCBI Taxonomy" id="643671"/>
    <lineage>
        <taxon>Bacteria</taxon>
        <taxon>Pseudomonadati</taxon>
        <taxon>Bacteroidota</taxon>
        <taxon>Cytophagia</taxon>
        <taxon>Cytophagales</taxon>
        <taxon>Spirosomataceae</taxon>
        <taxon>Larkinella</taxon>
    </lineage>
</organism>
<reference evidence="1 2" key="1">
    <citation type="submission" date="2018-06" db="EMBL/GenBank/DDBJ databases">
        <title>Genomic Encyclopedia of Archaeal and Bacterial Type Strains, Phase II (KMG-II): from individual species to whole genera.</title>
        <authorList>
            <person name="Goeker M."/>
        </authorList>
    </citation>
    <scope>NUCLEOTIDE SEQUENCE [LARGE SCALE GENOMIC DNA]</scope>
    <source>
        <strain evidence="1 2">DSM 21851</strain>
    </source>
</reference>
<protein>
    <submittedName>
        <fullName evidence="1">Uncharacterized protein</fullName>
    </submittedName>
</protein>
<accession>A0A327XBM7</accession>
<dbReference type="EMBL" id="QLMC01000001">
    <property type="protein sequence ID" value="RAK03283.1"/>
    <property type="molecule type" value="Genomic_DNA"/>
</dbReference>
<dbReference type="Proteomes" id="UP000248790">
    <property type="component" value="Unassembled WGS sequence"/>
</dbReference>
<evidence type="ECO:0000313" key="2">
    <source>
        <dbReference type="Proteomes" id="UP000248790"/>
    </source>
</evidence>